<dbReference type="AlphaFoldDB" id="A0A067R7W2"/>
<dbReference type="Proteomes" id="UP000027135">
    <property type="component" value="Unassembled WGS sequence"/>
</dbReference>
<evidence type="ECO:0000259" key="1">
    <source>
        <dbReference type="Pfam" id="PF00650"/>
    </source>
</evidence>
<organism evidence="2 3">
    <name type="scientific">Zootermopsis nevadensis</name>
    <name type="common">Dampwood termite</name>
    <dbReference type="NCBI Taxonomy" id="136037"/>
    <lineage>
        <taxon>Eukaryota</taxon>
        <taxon>Metazoa</taxon>
        <taxon>Ecdysozoa</taxon>
        <taxon>Arthropoda</taxon>
        <taxon>Hexapoda</taxon>
        <taxon>Insecta</taxon>
        <taxon>Pterygota</taxon>
        <taxon>Neoptera</taxon>
        <taxon>Polyneoptera</taxon>
        <taxon>Dictyoptera</taxon>
        <taxon>Blattodea</taxon>
        <taxon>Blattoidea</taxon>
        <taxon>Termitoidae</taxon>
        <taxon>Termopsidae</taxon>
        <taxon>Zootermopsis</taxon>
    </lineage>
</organism>
<gene>
    <name evidence="2" type="ORF">L798_06772</name>
</gene>
<keyword evidence="3" id="KW-1185">Reference proteome</keyword>
<dbReference type="Gene3D" id="3.40.525.10">
    <property type="entry name" value="CRAL-TRIO lipid binding domain"/>
    <property type="match status" value="1"/>
</dbReference>
<proteinExistence type="predicted"/>
<dbReference type="FunCoup" id="A0A067R7W2">
    <property type="interactions" value="3"/>
</dbReference>
<accession>A0A067R7W2</accession>
<dbReference type="InterPro" id="IPR001251">
    <property type="entry name" value="CRAL-TRIO_dom"/>
</dbReference>
<evidence type="ECO:0000313" key="3">
    <source>
        <dbReference type="Proteomes" id="UP000027135"/>
    </source>
</evidence>
<dbReference type="EMBL" id="KK852648">
    <property type="protein sequence ID" value="KDR19510.1"/>
    <property type="molecule type" value="Genomic_DNA"/>
</dbReference>
<dbReference type="InterPro" id="IPR036273">
    <property type="entry name" value="CRAL/TRIO_N_dom_sf"/>
</dbReference>
<feature type="domain" description="CRAL-TRIO" evidence="1">
    <location>
        <begin position="130"/>
        <end position="246"/>
    </location>
</feature>
<dbReference type="eggNOG" id="KOG1471">
    <property type="taxonomic scope" value="Eukaryota"/>
</dbReference>
<dbReference type="InterPro" id="IPR036865">
    <property type="entry name" value="CRAL-TRIO_dom_sf"/>
</dbReference>
<dbReference type="OMA" id="EDYTEWF"/>
<name>A0A067R7W2_ZOONE</name>
<dbReference type="PANTHER" id="PTHR10174">
    <property type="entry name" value="ALPHA-TOCOPHEROL TRANSFER PROTEIN-RELATED"/>
    <property type="match status" value="1"/>
</dbReference>
<dbReference type="PANTHER" id="PTHR10174:SF224">
    <property type="entry name" value="RETINOL-BINDING PROTEIN PINTA"/>
    <property type="match status" value="1"/>
</dbReference>
<sequence length="305" mass="35028">MVLLIPTNELKERVRAEFGLDEAGMNLAVQVIKDWLKMQPHLPLVCDDGRLERWIIRCKNSLERTKTSVDMYYALKTLSPDILLNRDPRSPWFRKVVNVAFVCPLSQLTTDYSRVTALGCLDPDPANTIVLDILKLCFMVQEVRMCEDYCVSDIYIMDYNRFTVGHITKVTFPLLKKMEVCAMKGFNMRIKEIHLVNVPPFADAMVNLLKMVLKPKLVSRIHVHTKGYASLHKMISTKILPSEYGGENGSLIDHWSAWLKKLESYRDWFVEQDNMKSDESKRAGKAVNSGDLFGFEGSFRKLSVD</sequence>
<dbReference type="PRINTS" id="PR00180">
    <property type="entry name" value="CRETINALDHBP"/>
</dbReference>
<dbReference type="GO" id="GO:0016020">
    <property type="term" value="C:membrane"/>
    <property type="evidence" value="ECO:0007669"/>
    <property type="project" value="TreeGrafter"/>
</dbReference>
<dbReference type="SUPFAM" id="SSF52087">
    <property type="entry name" value="CRAL/TRIO domain"/>
    <property type="match status" value="1"/>
</dbReference>
<evidence type="ECO:0000313" key="2">
    <source>
        <dbReference type="EMBL" id="KDR19510.1"/>
    </source>
</evidence>
<dbReference type="OrthoDB" id="6575879at2759"/>
<dbReference type="GO" id="GO:1902936">
    <property type="term" value="F:phosphatidylinositol bisphosphate binding"/>
    <property type="evidence" value="ECO:0007669"/>
    <property type="project" value="TreeGrafter"/>
</dbReference>
<protein>
    <submittedName>
        <fullName evidence="2">Alpha-tocopherol transfer protein-like</fullName>
    </submittedName>
</protein>
<dbReference type="InParanoid" id="A0A067R7W2"/>
<dbReference type="Gene3D" id="1.20.5.1200">
    <property type="entry name" value="Alpha-tocopherol transfer"/>
    <property type="match status" value="1"/>
</dbReference>
<reference evidence="2 3" key="1">
    <citation type="journal article" date="2014" name="Nat. Commun.">
        <title>Molecular traces of alternative social organization in a termite genome.</title>
        <authorList>
            <person name="Terrapon N."/>
            <person name="Li C."/>
            <person name="Robertson H.M."/>
            <person name="Ji L."/>
            <person name="Meng X."/>
            <person name="Booth W."/>
            <person name="Chen Z."/>
            <person name="Childers C.P."/>
            <person name="Glastad K.M."/>
            <person name="Gokhale K."/>
            <person name="Gowin J."/>
            <person name="Gronenberg W."/>
            <person name="Hermansen R.A."/>
            <person name="Hu H."/>
            <person name="Hunt B.G."/>
            <person name="Huylmans A.K."/>
            <person name="Khalil S.M."/>
            <person name="Mitchell R.D."/>
            <person name="Munoz-Torres M.C."/>
            <person name="Mustard J.A."/>
            <person name="Pan H."/>
            <person name="Reese J.T."/>
            <person name="Scharf M.E."/>
            <person name="Sun F."/>
            <person name="Vogel H."/>
            <person name="Xiao J."/>
            <person name="Yang W."/>
            <person name="Yang Z."/>
            <person name="Yang Z."/>
            <person name="Zhou J."/>
            <person name="Zhu J."/>
            <person name="Brent C.S."/>
            <person name="Elsik C.G."/>
            <person name="Goodisman M.A."/>
            <person name="Liberles D.A."/>
            <person name="Roe R.M."/>
            <person name="Vargo E.L."/>
            <person name="Vilcinskas A."/>
            <person name="Wang J."/>
            <person name="Bornberg-Bauer E."/>
            <person name="Korb J."/>
            <person name="Zhang G."/>
            <person name="Liebig J."/>
        </authorList>
    </citation>
    <scope>NUCLEOTIDE SEQUENCE [LARGE SCALE GENOMIC DNA]</scope>
    <source>
        <tissue evidence="2">Whole organism</tissue>
    </source>
</reference>
<dbReference type="SUPFAM" id="SSF46938">
    <property type="entry name" value="CRAL/TRIO N-terminal domain"/>
    <property type="match status" value="1"/>
</dbReference>
<dbReference type="Pfam" id="PF00650">
    <property type="entry name" value="CRAL_TRIO"/>
    <property type="match status" value="1"/>
</dbReference>
<dbReference type="CDD" id="cd00170">
    <property type="entry name" value="SEC14"/>
    <property type="match status" value="1"/>
</dbReference>